<evidence type="ECO:0000256" key="1">
    <source>
        <dbReference type="SAM" id="SignalP"/>
    </source>
</evidence>
<evidence type="ECO:0008006" key="4">
    <source>
        <dbReference type="Google" id="ProtNLM"/>
    </source>
</evidence>
<dbReference type="EMBL" id="JAVREV010000007">
    <property type="protein sequence ID" value="MDT0443962.1"/>
    <property type="molecule type" value="Genomic_DNA"/>
</dbReference>
<organism evidence="2 3">
    <name type="scientific">Streptomyces johnsoniae</name>
    <dbReference type="NCBI Taxonomy" id="3075532"/>
    <lineage>
        <taxon>Bacteria</taxon>
        <taxon>Bacillati</taxon>
        <taxon>Actinomycetota</taxon>
        <taxon>Actinomycetes</taxon>
        <taxon>Kitasatosporales</taxon>
        <taxon>Streptomycetaceae</taxon>
        <taxon>Streptomyces</taxon>
    </lineage>
</organism>
<dbReference type="RefSeq" id="WP_311618255.1">
    <property type="nucleotide sequence ID" value="NZ_JAVREV010000007.1"/>
</dbReference>
<feature type="signal peptide" evidence="1">
    <location>
        <begin position="1"/>
        <end position="30"/>
    </location>
</feature>
<gene>
    <name evidence="2" type="ORF">RM779_15370</name>
</gene>
<sequence>MTADSDRTRWRFRPVALGAAFLLAAATACSGSEEPPWGGASGDTSEGALLSALEKVPYADAPPEGLAWVDIERAEELLAADEQRFTYVQDFGTSLLSHYSVPEHRYGLDPAAAHTAVTVGFRDQWGFWAGDFDAAAVAEDLAADGFREDRSGEAPVWTGPEGQPVLQVTGEEITWGNEGFDPAGSASGTPLTEAPGYQELSRCLGDEVYRVDVIQRDPDSAVLVWAVGLLAESPEDTSSVLCGISADQDAADRVADRLRTVLDEDDEAYAGSEIERVDGDRPGVRVHIPDDAAEHRPGRLLTHHMDLMLAMSDL</sequence>
<keyword evidence="1" id="KW-0732">Signal</keyword>
<name>A0ABU2S4X6_9ACTN</name>
<evidence type="ECO:0000313" key="2">
    <source>
        <dbReference type="EMBL" id="MDT0443962.1"/>
    </source>
</evidence>
<evidence type="ECO:0000313" key="3">
    <source>
        <dbReference type="Proteomes" id="UP001183615"/>
    </source>
</evidence>
<accession>A0ABU2S4X6</accession>
<feature type="chain" id="PRO_5045135360" description="Lipoprotein" evidence="1">
    <location>
        <begin position="31"/>
        <end position="314"/>
    </location>
</feature>
<reference evidence="3" key="1">
    <citation type="submission" date="2023-07" db="EMBL/GenBank/DDBJ databases">
        <title>30 novel species of actinomycetes from the DSMZ collection.</title>
        <authorList>
            <person name="Nouioui I."/>
        </authorList>
    </citation>
    <scope>NUCLEOTIDE SEQUENCE [LARGE SCALE GENOMIC DNA]</scope>
    <source>
        <strain evidence="3">DSM 41886</strain>
    </source>
</reference>
<proteinExistence type="predicted"/>
<keyword evidence="3" id="KW-1185">Reference proteome</keyword>
<dbReference type="Proteomes" id="UP001183615">
    <property type="component" value="Unassembled WGS sequence"/>
</dbReference>
<dbReference type="PROSITE" id="PS51257">
    <property type="entry name" value="PROKAR_LIPOPROTEIN"/>
    <property type="match status" value="1"/>
</dbReference>
<protein>
    <recommendedName>
        <fullName evidence="4">Lipoprotein</fullName>
    </recommendedName>
</protein>
<comment type="caution">
    <text evidence="2">The sequence shown here is derived from an EMBL/GenBank/DDBJ whole genome shotgun (WGS) entry which is preliminary data.</text>
</comment>